<proteinExistence type="predicted"/>
<sequence>MNEKYMEIIKEKDVYFMETVLDKIIINDGYEGIEILDNNLKLIKKLNIFKDIIIQYSYVNEKNNEMLLFCPGNECFVHINLNNYEVKTIFIENGLKDVLFSEIYLWENDIVILDSYNMVFCKVDFSRNRLEIIKEEAVMGLYPAFYRFCSYISFKNVIDIFPKAYKAIVQENNDEFFVYNLDGSYEKIDIKSMYGITDFISDGKNIGLVYGDYIKIIGNNNEKLVNCEDKDVFIRASYLNNGNLAVLSNSKLESLQNKVLIFKI</sequence>
<dbReference type="RefSeq" id="WP_406788756.1">
    <property type="nucleotide sequence ID" value="NZ_JBJIAA010000014.1"/>
</dbReference>
<evidence type="ECO:0000313" key="1">
    <source>
        <dbReference type="EMBL" id="MFL0252105.1"/>
    </source>
</evidence>
<protein>
    <submittedName>
        <fullName evidence="1">Uncharacterized protein</fullName>
    </submittedName>
</protein>
<keyword evidence="2" id="KW-1185">Reference proteome</keyword>
<comment type="caution">
    <text evidence="1">The sequence shown here is derived from an EMBL/GenBank/DDBJ whole genome shotgun (WGS) entry which is preliminary data.</text>
</comment>
<evidence type="ECO:0000313" key="2">
    <source>
        <dbReference type="Proteomes" id="UP001623592"/>
    </source>
</evidence>
<name>A0ABW8TJ63_9CLOT</name>
<accession>A0ABW8TJ63</accession>
<reference evidence="1 2" key="1">
    <citation type="submission" date="2024-11" db="EMBL/GenBank/DDBJ databases">
        <authorList>
            <person name="Heng Y.C."/>
            <person name="Lim A.C.H."/>
            <person name="Lee J.K.Y."/>
            <person name="Kittelmann S."/>
        </authorList>
    </citation>
    <scope>NUCLEOTIDE SEQUENCE [LARGE SCALE GENOMIC DNA]</scope>
    <source>
        <strain evidence="1 2">WILCCON 0114</strain>
    </source>
</reference>
<gene>
    <name evidence="1" type="ORF">ACJDT4_16920</name>
</gene>
<dbReference type="Proteomes" id="UP001623592">
    <property type="component" value="Unassembled WGS sequence"/>
</dbReference>
<organism evidence="1 2">
    <name type="scientific">Clostridium neuense</name>
    <dbReference type="NCBI Taxonomy" id="1728934"/>
    <lineage>
        <taxon>Bacteria</taxon>
        <taxon>Bacillati</taxon>
        <taxon>Bacillota</taxon>
        <taxon>Clostridia</taxon>
        <taxon>Eubacteriales</taxon>
        <taxon>Clostridiaceae</taxon>
        <taxon>Clostridium</taxon>
    </lineage>
</organism>
<dbReference type="EMBL" id="JBJIAA010000014">
    <property type="protein sequence ID" value="MFL0252105.1"/>
    <property type="molecule type" value="Genomic_DNA"/>
</dbReference>